<dbReference type="eggNOG" id="ENOG502QQ63">
    <property type="taxonomic scope" value="Eukaryota"/>
</dbReference>
<dbReference type="GeneID" id="19466886"/>
<feature type="transmembrane region" description="Helical" evidence="6">
    <location>
        <begin position="681"/>
        <end position="699"/>
    </location>
</feature>
<evidence type="ECO:0000256" key="4">
    <source>
        <dbReference type="ARBA" id="ARBA00023136"/>
    </source>
</evidence>
<evidence type="ECO:0008006" key="9">
    <source>
        <dbReference type="Google" id="ProtNLM"/>
    </source>
</evidence>
<dbReference type="EMBL" id="KE145359">
    <property type="protein sequence ID" value="EPE32700.1"/>
    <property type="molecule type" value="Genomic_DNA"/>
</dbReference>
<feature type="transmembrane region" description="Helical" evidence="6">
    <location>
        <begin position="443"/>
        <end position="464"/>
    </location>
</feature>
<dbReference type="PANTHER" id="PTHR30249">
    <property type="entry name" value="PUTATIVE SEROTONIN TRANSPORTER"/>
    <property type="match status" value="1"/>
</dbReference>
<dbReference type="HOGENOM" id="CLU_307550_0_0_1"/>
<organism evidence="7 8">
    <name type="scientific">Glarea lozoyensis (strain ATCC 20868 / MF5171)</name>
    <dbReference type="NCBI Taxonomy" id="1116229"/>
    <lineage>
        <taxon>Eukaryota</taxon>
        <taxon>Fungi</taxon>
        <taxon>Dikarya</taxon>
        <taxon>Ascomycota</taxon>
        <taxon>Pezizomycotina</taxon>
        <taxon>Leotiomycetes</taxon>
        <taxon>Helotiales</taxon>
        <taxon>Helotiaceae</taxon>
        <taxon>Glarea</taxon>
    </lineage>
</organism>
<feature type="region of interest" description="Disordered" evidence="5">
    <location>
        <begin position="596"/>
        <end position="664"/>
    </location>
</feature>
<feature type="transmembrane region" description="Helical" evidence="6">
    <location>
        <begin position="786"/>
        <end position="805"/>
    </location>
</feature>
<keyword evidence="2 6" id="KW-0812">Transmembrane</keyword>
<dbReference type="OrthoDB" id="2502820at2759"/>
<evidence type="ECO:0000256" key="2">
    <source>
        <dbReference type="ARBA" id="ARBA00022692"/>
    </source>
</evidence>
<feature type="transmembrane region" description="Helical" evidence="6">
    <location>
        <begin position="470"/>
        <end position="492"/>
    </location>
</feature>
<feature type="transmembrane region" description="Helical" evidence="6">
    <location>
        <begin position="499"/>
        <end position="520"/>
    </location>
</feature>
<reference evidence="7 8" key="1">
    <citation type="journal article" date="2013" name="BMC Genomics">
        <title>Genomics-driven discovery of the pneumocandin biosynthetic gene cluster in the fungus Glarea lozoyensis.</title>
        <authorList>
            <person name="Chen L."/>
            <person name="Yue Q."/>
            <person name="Zhang X."/>
            <person name="Xiang M."/>
            <person name="Wang C."/>
            <person name="Li S."/>
            <person name="Che Y."/>
            <person name="Ortiz-Lopez F.J."/>
            <person name="Bills G.F."/>
            <person name="Liu X."/>
            <person name="An Z."/>
        </authorList>
    </citation>
    <scope>NUCLEOTIDE SEQUENCE [LARGE SCALE GENOMIC DNA]</scope>
    <source>
        <strain evidence="8">ATCC 20868 / MF5171</strain>
    </source>
</reference>
<feature type="transmembrane region" description="Helical" evidence="6">
    <location>
        <begin position="901"/>
        <end position="922"/>
    </location>
</feature>
<feature type="transmembrane region" description="Helical" evidence="6">
    <location>
        <begin position="540"/>
        <end position="559"/>
    </location>
</feature>
<dbReference type="KEGG" id="glz:GLAREA_07834"/>
<dbReference type="PANTHER" id="PTHR30249:SF0">
    <property type="entry name" value="PLASTIDAL GLYCOLATE_GLYCERATE TRANSLOCATOR 1, CHLOROPLASTIC"/>
    <property type="match status" value="1"/>
</dbReference>
<sequence>MLSTRPTDLSETIALLSALPLELLGLILVAGGKELYRSALFRHVLVAQVASLVSVQKQNLRDKGARPCKSGVEFLDNQYATVEPEADVVEQLGVDHLGHPFLRPSLDQQLELWDVVKRPEIRCINLSGFVGLTFVCGGSTVHGIHAHQTHRSSAIDTYSTLTPRAQKFGLLQYFPLNKGQETINEVWICTSKRTQIFWPYSHNPKCNYIPIAWGVATSLLYHVPAYGGSISVFGAASSPSKSYPIPQLPRIPNIAEEPSMHCSQASLNDVELVEVYTHPLEDFMCSGILVQYYHGRQEALGQRRVGLPGVKTTTITRPSQIHCQPFRTDDGHRRLSIIFSTSDGPGLVDAEKGWQSRPMLGTATWSFNWKNDILQLSDAEWWKGKILLTRKGCFGTCLLSNIGTQAQLKSQNSQMVVQSYHTTYSIFNTLVGRLSWQRNLTSWVYVPIGILISLVACFGVNSLIGLSSVSFPASVALLVVLFFALILCDVVLGERKTKALVSVIDIPAGWALRYINIFFTPSFVLLPLSPPISGVEVGKIIAVFLIGFVVVLSITAWLARGIQLLLGTSKRAVTERAEEMGYEDDSIPLAESPQSRLASQATLSNNPSTSNLTQDSPTPPTLAEDLTSDLSEPQRTQDPSFIRATGGPPESTTTISHPLPPQTPLPLTRPQNWASFITLNLDRLTYTLLFLFIGLPIYYTTSYAMPAHLTLNVLAYFAALSLPPKWRQFLHPVLVSSLITVLGIWILGLTRGESLDETLHAYKTGTNYLSLWHGEKDLLRPGAGDVFGSLLDASIVALALPMFSYRQELRRHFFAIVIPNVAISIGSLFGYPVVCYAIGISSKRSLAFASRSLTLALATPATQNLGGDVNTNAALAIMSGIIGVLIGQRILAWLRIPEDDYVTRGVTLGGNSSAIATALLLVTDPRAAALSSLSMSLFGIITLALTSIPPIVNAIDSLVDL</sequence>
<dbReference type="Pfam" id="PF04172">
    <property type="entry name" value="LrgB"/>
    <property type="match status" value="1"/>
</dbReference>
<dbReference type="GO" id="GO:0016020">
    <property type="term" value="C:membrane"/>
    <property type="evidence" value="ECO:0007669"/>
    <property type="project" value="UniProtKB-SubCell"/>
</dbReference>
<evidence type="ECO:0000256" key="1">
    <source>
        <dbReference type="ARBA" id="ARBA00004141"/>
    </source>
</evidence>
<evidence type="ECO:0000256" key="5">
    <source>
        <dbReference type="SAM" id="MobiDB-lite"/>
    </source>
</evidence>
<comment type="subcellular location">
    <subcellularLocation>
        <location evidence="1">Membrane</location>
        <topology evidence="1">Multi-pass membrane protein</topology>
    </subcellularLocation>
</comment>
<feature type="compositionally biased region" description="Polar residues" evidence="5">
    <location>
        <begin position="596"/>
        <end position="616"/>
    </location>
</feature>
<protein>
    <recommendedName>
        <fullName evidence="9">LrgB-like protein</fullName>
    </recommendedName>
</protein>
<dbReference type="InterPro" id="IPR007300">
    <property type="entry name" value="CidB/LrgB"/>
</dbReference>
<feature type="transmembrane region" description="Helical" evidence="6">
    <location>
        <begin position="729"/>
        <end position="748"/>
    </location>
</feature>
<feature type="transmembrane region" description="Helical" evidence="6">
    <location>
        <begin position="12"/>
        <end position="32"/>
    </location>
</feature>
<dbReference type="AlphaFoldDB" id="S3D4H0"/>
<evidence type="ECO:0000256" key="3">
    <source>
        <dbReference type="ARBA" id="ARBA00022989"/>
    </source>
</evidence>
<evidence type="ECO:0000313" key="7">
    <source>
        <dbReference type="EMBL" id="EPE32700.1"/>
    </source>
</evidence>
<dbReference type="Proteomes" id="UP000016922">
    <property type="component" value="Unassembled WGS sequence"/>
</dbReference>
<feature type="transmembrane region" description="Helical" evidence="6">
    <location>
        <begin position="928"/>
        <end position="948"/>
    </location>
</feature>
<dbReference type="RefSeq" id="XP_008080712.1">
    <property type="nucleotide sequence ID" value="XM_008082521.1"/>
</dbReference>
<feature type="transmembrane region" description="Helical" evidence="6">
    <location>
        <begin position="817"/>
        <end position="839"/>
    </location>
</feature>
<keyword evidence="8" id="KW-1185">Reference proteome</keyword>
<proteinExistence type="predicted"/>
<keyword evidence="3 6" id="KW-1133">Transmembrane helix</keyword>
<name>S3D4H0_GLAL2</name>
<accession>S3D4H0</accession>
<evidence type="ECO:0000313" key="8">
    <source>
        <dbReference type="Proteomes" id="UP000016922"/>
    </source>
</evidence>
<gene>
    <name evidence="7" type="ORF">GLAREA_07834</name>
</gene>
<evidence type="ECO:0000256" key="6">
    <source>
        <dbReference type="SAM" id="Phobius"/>
    </source>
</evidence>
<feature type="transmembrane region" description="Helical" evidence="6">
    <location>
        <begin position="873"/>
        <end position="894"/>
    </location>
</feature>
<keyword evidence="4 6" id="KW-0472">Membrane</keyword>
<feature type="compositionally biased region" description="Polar residues" evidence="5">
    <location>
        <begin position="628"/>
        <end position="639"/>
    </location>
</feature>